<organism evidence="1 2">
    <name type="scientific">Dorcoceras hygrometricum</name>
    <dbReference type="NCBI Taxonomy" id="472368"/>
    <lineage>
        <taxon>Eukaryota</taxon>
        <taxon>Viridiplantae</taxon>
        <taxon>Streptophyta</taxon>
        <taxon>Embryophyta</taxon>
        <taxon>Tracheophyta</taxon>
        <taxon>Spermatophyta</taxon>
        <taxon>Magnoliopsida</taxon>
        <taxon>eudicotyledons</taxon>
        <taxon>Gunneridae</taxon>
        <taxon>Pentapetalae</taxon>
        <taxon>asterids</taxon>
        <taxon>lamiids</taxon>
        <taxon>Lamiales</taxon>
        <taxon>Gesneriaceae</taxon>
        <taxon>Didymocarpoideae</taxon>
        <taxon>Trichosporeae</taxon>
        <taxon>Loxocarpinae</taxon>
        <taxon>Dorcoceras</taxon>
    </lineage>
</organism>
<dbReference type="AlphaFoldDB" id="A0A2Z7AFV5"/>
<gene>
    <name evidence="1" type="ORF">F511_21145</name>
</gene>
<dbReference type="Proteomes" id="UP000250235">
    <property type="component" value="Unassembled WGS sequence"/>
</dbReference>
<dbReference type="EMBL" id="KV017595">
    <property type="protein sequence ID" value="KZV17989.1"/>
    <property type="molecule type" value="Genomic_DNA"/>
</dbReference>
<protein>
    <submittedName>
        <fullName evidence="1">Uncharacterized protein</fullName>
    </submittedName>
</protein>
<reference evidence="1 2" key="1">
    <citation type="journal article" date="2015" name="Proc. Natl. Acad. Sci. U.S.A.">
        <title>The resurrection genome of Boea hygrometrica: A blueprint for survival of dehydration.</title>
        <authorList>
            <person name="Xiao L."/>
            <person name="Yang G."/>
            <person name="Zhang L."/>
            <person name="Yang X."/>
            <person name="Zhao S."/>
            <person name="Ji Z."/>
            <person name="Zhou Q."/>
            <person name="Hu M."/>
            <person name="Wang Y."/>
            <person name="Chen M."/>
            <person name="Xu Y."/>
            <person name="Jin H."/>
            <person name="Xiao X."/>
            <person name="Hu G."/>
            <person name="Bao F."/>
            <person name="Hu Y."/>
            <person name="Wan P."/>
            <person name="Li L."/>
            <person name="Deng X."/>
            <person name="Kuang T."/>
            <person name="Xiang C."/>
            <person name="Zhu J.K."/>
            <person name="Oliver M.J."/>
            <person name="He Y."/>
        </authorList>
    </citation>
    <scope>NUCLEOTIDE SEQUENCE [LARGE SCALE GENOMIC DNA]</scope>
    <source>
        <strain evidence="2">cv. XS01</strain>
    </source>
</reference>
<evidence type="ECO:0000313" key="2">
    <source>
        <dbReference type="Proteomes" id="UP000250235"/>
    </source>
</evidence>
<accession>A0A2Z7AFV5</accession>
<evidence type="ECO:0000313" key="1">
    <source>
        <dbReference type="EMBL" id="KZV17989.1"/>
    </source>
</evidence>
<sequence>MGIDQLGFQSVQLGLSAITARWYSDSTDQLVTTPMIELYLSGTTHLSAGHNVALSQMFTAAQPVPRCLILPQQISPRHGKSQPTQFSFLLVQKSQQEKSLELKSVKSFQNSAQILASTTYCLLPELICSKECKPVCVCLEQIWTTGEINGVVDSALILRSQAPSICKRFSVLAS</sequence>
<proteinExistence type="predicted"/>
<name>A0A2Z7AFV5_9LAMI</name>
<keyword evidence="2" id="KW-1185">Reference proteome</keyword>